<dbReference type="GO" id="GO:0046872">
    <property type="term" value="F:metal ion binding"/>
    <property type="evidence" value="ECO:0007669"/>
    <property type="project" value="UniProtKB-KW"/>
</dbReference>
<comment type="similarity">
    <text evidence="3">Belongs to the mab-21 family.</text>
</comment>
<dbReference type="Proteomes" id="UP000515204">
    <property type="component" value="Unplaced"/>
</dbReference>
<keyword evidence="8" id="KW-0067">ATP-binding</keyword>
<keyword evidence="11" id="KW-0464">Manganese</keyword>
<dbReference type="SMART" id="SM01265">
    <property type="entry name" value="Mab-21"/>
    <property type="match status" value="1"/>
</dbReference>
<comment type="cofactor">
    <cofactor evidence="2">
        <name>Mg(2+)</name>
        <dbReference type="ChEBI" id="CHEBI:18420"/>
    </cofactor>
</comment>
<evidence type="ECO:0000256" key="5">
    <source>
        <dbReference type="ARBA" id="ARBA00022695"/>
    </source>
</evidence>
<dbReference type="KEGG" id="dqu:106749942"/>
<dbReference type="Pfam" id="PF03281">
    <property type="entry name" value="Mab-21"/>
    <property type="match status" value="1"/>
</dbReference>
<dbReference type="Gene3D" id="3.30.460.90">
    <property type="match status" value="1"/>
</dbReference>
<evidence type="ECO:0000259" key="13">
    <source>
        <dbReference type="Pfam" id="PF20266"/>
    </source>
</evidence>
<name>A0A6P3Y5M9_DINQU</name>
<evidence type="ECO:0000256" key="4">
    <source>
        <dbReference type="ARBA" id="ARBA00022679"/>
    </source>
</evidence>
<dbReference type="InterPro" id="IPR046906">
    <property type="entry name" value="Mab-21_HhH/H2TH-like"/>
</dbReference>
<sequence>MDPKIKKYLTNDTIFNEINKRYISLEPKDIRDTNVLLKTVLQELIKTMQMQNSLFKKTYNRIVWTGSFYKKTKVGSPDEFDLNLIIQLPFKKAKGMKFNTNLPGYTKIYDCEIDTLNMDSKALRDMMSFIDDQSYLNQEKFRRWFESVLSSAANNIVTDKNNKINNYTLKIKKSGPAFTLLLQISNRSVSIDLVPVLAFSSRCYAPPCTRTYTQDCDRYWFLVPKPLNNKKIFGAEQNRYWRLSFYEFEKDILSKYGRAKPIIRHLKKLRDNQKWKCIASYYIETLCFHHLHIFETSNKESSTFLFFTMLKKLYEAFCARCIEYYWDKNLDLLEKIAYGEMVNMEDNLFNIIKKIEKQIMEKPDDPFAIATYI</sequence>
<evidence type="ECO:0000256" key="10">
    <source>
        <dbReference type="ARBA" id="ARBA00023134"/>
    </source>
</evidence>
<dbReference type="Pfam" id="PF20266">
    <property type="entry name" value="Mab-21_C"/>
    <property type="match status" value="1"/>
</dbReference>
<feature type="domain" description="Mab-21-like HhH/H2TH-like" evidence="13">
    <location>
        <begin position="260"/>
        <end position="345"/>
    </location>
</feature>
<keyword evidence="14" id="KW-1185">Reference proteome</keyword>
<dbReference type="GO" id="GO:0005525">
    <property type="term" value="F:GTP binding"/>
    <property type="evidence" value="ECO:0007669"/>
    <property type="project" value="UniProtKB-KW"/>
</dbReference>
<dbReference type="RefSeq" id="XP_014485404.1">
    <property type="nucleotide sequence ID" value="XM_014629918.1"/>
</dbReference>
<keyword evidence="9" id="KW-0460">Magnesium</keyword>
<feature type="non-terminal residue" evidence="15">
    <location>
        <position position="373"/>
    </location>
</feature>
<evidence type="ECO:0000256" key="11">
    <source>
        <dbReference type="ARBA" id="ARBA00023211"/>
    </source>
</evidence>
<accession>A0A6P3Y5M9</accession>
<gene>
    <name evidence="15" type="primary">LOC106749942</name>
</gene>
<comment type="cofactor">
    <cofactor evidence="1">
        <name>Mn(2+)</name>
        <dbReference type="ChEBI" id="CHEBI:29035"/>
    </cofactor>
</comment>
<keyword evidence="4" id="KW-0808">Transferase</keyword>
<keyword evidence="6" id="KW-0479">Metal-binding</keyword>
<evidence type="ECO:0000256" key="9">
    <source>
        <dbReference type="ARBA" id="ARBA00022842"/>
    </source>
</evidence>
<dbReference type="CTD" id="36744"/>
<dbReference type="InterPro" id="IPR046903">
    <property type="entry name" value="Mab-21-like_nuc_Trfase"/>
</dbReference>
<keyword evidence="7" id="KW-0547">Nucleotide-binding</keyword>
<keyword evidence="5" id="KW-0548">Nucleotidyltransferase</keyword>
<dbReference type="GO" id="GO:0005524">
    <property type="term" value="F:ATP binding"/>
    <property type="evidence" value="ECO:0007669"/>
    <property type="project" value="UniProtKB-KW"/>
</dbReference>
<evidence type="ECO:0000256" key="2">
    <source>
        <dbReference type="ARBA" id="ARBA00001946"/>
    </source>
</evidence>
<feature type="domain" description="Mab-21-like nucleotidyltransferase" evidence="12">
    <location>
        <begin position="68"/>
        <end position="254"/>
    </location>
</feature>
<evidence type="ECO:0000256" key="8">
    <source>
        <dbReference type="ARBA" id="ARBA00022840"/>
    </source>
</evidence>
<evidence type="ECO:0000256" key="1">
    <source>
        <dbReference type="ARBA" id="ARBA00001936"/>
    </source>
</evidence>
<reference evidence="15" key="1">
    <citation type="submission" date="2025-08" db="UniProtKB">
        <authorList>
            <consortium name="RefSeq"/>
        </authorList>
    </citation>
    <scope>IDENTIFICATION</scope>
</reference>
<dbReference type="Gene3D" id="1.10.1410.40">
    <property type="match status" value="1"/>
</dbReference>
<evidence type="ECO:0000256" key="7">
    <source>
        <dbReference type="ARBA" id="ARBA00022741"/>
    </source>
</evidence>
<evidence type="ECO:0000256" key="3">
    <source>
        <dbReference type="ARBA" id="ARBA00008307"/>
    </source>
</evidence>
<evidence type="ECO:0000256" key="6">
    <source>
        <dbReference type="ARBA" id="ARBA00022723"/>
    </source>
</evidence>
<proteinExistence type="inferred from homology"/>
<dbReference type="InterPro" id="IPR024810">
    <property type="entry name" value="MAB21L/cGLR"/>
</dbReference>
<keyword evidence="10" id="KW-0342">GTP-binding</keyword>
<dbReference type="GeneID" id="106749942"/>
<dbReference type="PANTHER" id="PTHR10656">
    <property type="entry name" value="CELL FATE DETERMINING PROTEIN MAB21-RELATED"/>
    <property type="match status" value="1"/>
</dbReference>
<protein>
    <submittedName>
        <fullName evidence="15">Uncharacterized protein LOC106749942</fullName>
    </submittedName>
</protein>
<evidence type="ECO:0000313" key="15">
    <source>
        <dbReference type="RefSeq" id="XP_014485404.1"/>
    </source>
</evidence>
<dbReference type="OrthoDB" id="6054650at2759"/>
<dbReference type="GO" id="GO:0016779">
    <property type="term" value="F:nucleotidyltransferase activity"/>
    <property type="evidence" value="ECO:0007669"/>
    <property type="project" value="UniProtKB-KW"/>
</dbReference>
<evidence type="ECO:0000313" key="14">
    <source>
        <dbReference type="Proteomes" id="UP000515204"/>
    </source>
</evidence>
<dbReference type="AlphaFoldDB" id="A0A6P3Y5M9"/>
<evidence type="ECO:0000259" key="12">
    <source>
        <dbReference type="Pfam" id="PF03281"/>
    </source>
</evidence>
<organism evidence="14 15">
    <name type="scientific">Dinoponera quadriceps</name>
    <name type="common">South American ant</name>
    <dbReference type="NCBI Taxonomy" id="609295"/>
    <lineage>
        <taxon>Eukaryota</taxon>
        <taxon>Metazoa</taxon>
        <taxon>Ecdysozoa</taxon>
        <taxon>Arthropoda</taxon>
        <taxon>Hexapoda</taxon>
        <taxon>Insecta</taxon>
        <taxon>Pterygota</taxon>
        <taxon>Neoptera</taxon>
        <taxon>Endopterygota</taxon>
        <taxon>Hymenoptera</taxon>
        <taxon>Apocrita</taxon>
        <taxon>Aculeata</taxon>
        <taxon>Formicoidea</taxon>
        <taxon>Formicidae</taxon>
        <taxon>Ponerinae</taxon>
        <taxon>Ponerini</taxon>
        <taxon>Dinoponera</taxon>
    </lineage>
</organism>
<dbReference type="PANTHER" id="PTHR10656:SF42">
    <property type="entry name" value="CYCLIC GMP-AMP SYNTHASE-LIKE PROTEIN-RELATED"/>
    <property type="match status" value="1"/>
</dbReference>